<gene>
    <name evidence="1" type="ORF">RQP52_31025</name>
</gene>
<dbReference type="InterPro" id="IPR013783">
    <property type="entry name" value="Ig-like_fold"/>
</dbReference>
<sequence length="824" mass="89790">MRKKSNQISLVLILTLLFNVLMICPDNVPTVSAESGSSSVTDTTYEPVSVFDKDFTTTPLGLTGSDLGFDYSSYTSGSASAVIEADPYTGTRALHLKANGIVTDGALRNEFQISKTFGEPYTGTISTEITFMQTGTKKDDRIIQFFPSSGTTFLVGAGVTASKGLGYLLSTAPSGSLGAYELGEWHTIRLDFNTVSQKYSLYYDGNIVQARNNMNKSLPIYNLRRLVIAAPGSSGDLWIRGVRVTHSPFMAEPPAPKIVTSGSRNSRVMWTSEHYAYASKYRLRIKLKGESNWRPIGNATTLYKDYTGTNLIPASDINAYYDIAKSASTPLVNGQPYTLGLSVVTRDESGVYNNGVPRDFESKITEFEGTPYATTPLPTPDTSVVGELTSYANYYGYMWKMQAGSSIGDYPFADNTLIQFSEIPSKYASMERIVTTHKDVMRYPLGADGAVQNQIIGFNVKDKTTVYVAIDKNAVLPAWLADWINTGDVIKMTGAASGYTFNIYKKSFSAGSSVLLGYNDYANFDLSRNAGYFAMVERATTGLRLDPATEWVNTSAYALTGSVSESVYLSVYQNKLPVTLPMNGFIGGGNFELNVNLVPGANLFEVYAKRDKSSFFDRVNATINQDSIIPDIRIATPPATVKDAVYTLTGSLSKAASLTIKLNGESVVNSVYQQADEFFSYPLTLQEGNNAIEVSTVDLAGNTNKASYTIAYIFWAGQGAIHDLNGNPVLTLEPSKDIYAEKKVVNTTGADKKLTLWFVLYNADNAMIDFASSIAELKPGETRTLGAGFTLPAEVTKYKVKVFIWDSSNNMVGQSPLAEELVVQ</sequence>
<accession>A0ABU3RN02</accession>
<proteinExistence type="predicted"/>
<reference evidence="1 2" key="1">
    <citation type="submission" date="2023-10" db="EMBL/GenBank/DDBJ databases">
        <title>Paenibacillus strain PFR10 Genome sequencing and assembly.</title>
        <authorList>
            <person name="Kim I."/>
        </authorList>
    </citation>
    <scope>NUCLEOTIDE SEQUENCE [LARGE SCALE GENOMIC DNA]</scope>
    <source>
        <strain evidence="1 2">PFR10</strain>
    </source>
</reference>
<evidence type="ECO:0000313" key="1">
    <source>
        <dbReference type="EMBL" id="MDU0205518.1"/>
    </source>
</evidence>
<dbReference type="EMBL" id="JAWCUD010000014">
    <property type="protein sequence ID" value="MDU0205518.1"/>
    <property type="molecule type" value="Genomic_DNA"/>
</dbReference>
<evidence type="ECO:0000313" key="2">
    <source>
        <dbReference type="Proteomes" id="UP001260980"/>
    </source>
</evidence>
<name>A0ABU3RN02_9BACL</name>
<keyword evidence="2" id="KW-1185">Reference proteome</keyword>
<dbReference type="Gene3D" id="2.60.40.10">
    <property type="entry name" value="Immunoglobulins"/>
    <property type="match status" value="1"/>
</dbReference>
<dbReference type="Proteomes" id="UP001260980">
    <property type="component" value="Unassembled WGS sequence"/>
</dbReference>
<organism evidence="1 2">
    <name type="scientific">Paenibacillus violae</name>
    <dbReference type="NCBI Taxonomy" id="3077234"/>
    <lineage>
        <taxon>Bacteria</taxon>
        <taxon>Bacillati</taxon>
        <taxon>Bacillota</taxon>
        <taxon>Bacilli</taxon>
        <taxon>Bacillales</taxon>
        <taxon>Paenibacillaceae</taxon>
        <taxon>Paenibacillus</taxon>
    </lineage>
</organism>
<dbReference type="Pfam" id="PF09136">
    <property type="entry name" value="Glucodextran_B"/>
    <property type="match status" value="1"/>
</dbReference>
<evidence type="ECO:0008006" key="3">
    <source>
        <dbReference type="Google" id="ProtNLM"/>
    </source>
</evidence>
<protein>
    <recommendedName>
        <fullName evidence="3">Concanavalin A-like lectin/glucanase superfamily protein</fullName>
    </recommendedName>
</protein>
<comment type="caution">
    <text evidence="1">The sequence shown here is derived from an EMBL/GenBank/DDBJ whole genome shotgun (WGS) entry which is preliminary data.</text>
</comment>